<sequence>MIHGRADAVPEVFHTFYKKNFLLLGTLLYGFAYDNLPYWIIHSISFIALITVTLNFLNNRVIEESKADVIKVSKEIDISNDLHENANI</sequence>
<dbReference type="EMBL" id="JAGGKN010000005">
    <property type="protein sequence ID" value="MBP1952698.1"/>
    <property type="molecule type" value="Genomic_DNA"/>
</dbReference>
<evidence type="ECO:0000313" key="2">
    <source>
        <dbReference type="EMBL" id="MBP1952698.1"/>
    </source>
</evidence>
<evidence type="ECO:0000256" key="1">
    <source>
        <dbReference type="SAM" id="Phobius"/>
    </source>
</evidence>
<name>A0ABS4HP71_9STAP</name>
<proteinExistence type="predicted"/>
<keyword evidence="3" id="KW-1185">Reference proteome</keyword>
<evidence type="ECO:0000313" key="3">
    <source>
        <dbReference type="Proteomes" id="UP001519348"/>
    </source>
</evidence>
<protein>
    <submittedName>
        <fullName evidence="2">Uncharacterized protein</fullName>
    </submittedName>
</protein>
<gene>
    <name evidence="2" type="ORF">J2Z27_001746</name>
</gene>
<accession>A0ABS4HP71</accession>
<keyword evidence="1" id="KW-0472">Membrane</keyword>
<organism evidence="2 3">
    <name type="scientific">Jeotgalicoccus aerolatus</name>
    <dbReference type="NCBI Taxonomy" id="709510"/>
    <lineage>
        <taxon>Bacteria</taxon>
        <taxon>Bacillati</taxon>
        <taxon>Bacillota</taxon>
        <taxon>Bacilli</taxon>
        <taxon>Bacillales</taxon>
        <taxon>Staphylococcaceae</taxon>
        <taxon>Jeotgalicoccus</taxon>
    </lineage>
</organism>
<dbReference type="RefSeq" id="WP_186089734.1">
    <property type="nucleotide sequence ID" value="NZ_BMCN01000001.1"/>
</dbReference>
<keyword evidence="1" id="KW-1133">Transmembrane helix</keyword>
<keyword evidence="1" id="KW-0812">Transmembrane</keyword>
<comment type="caution">
    <text evidence="2">The sequence shown here is derived from an EMBL/GenBank/DDBJ whole genome shotgun (WGS) entry which is preliminary data.</text>
</comment>
<dbReference type="Proteomes" id="UP001519348">
    <property type="component" value="Unassembled WGS sequence"/>
</dbReference>
<feature type="transmembrane region" description="Helical" evidence="1">
    <location>
        <begin position="36"/>
        <end position="57"/>
    </location>
</feature>
<reference evidence="2 3" key="1">
    <citation type="submission" date="2021-03" db="EMBL/GenBank/DDBJ databases">
        <title>Genomic Encyclopedia of Type Strains, Phase IV (KMG-IV): sequencing the most valuable type-strain genomes for metagenomic binning, comparative biology and taxonomic classification.</title>
        <authorList>
            <person name="Goeker M."/>
        </authorList>
    </citation>
    <scope>NUCLEOTIDE SEQUENCE [LARGE SCALE GENOMIC DNA]</scope>
    <source>
        <strain evidence="2 3">DSM 22420</strain>
    </source>
</reference>